<protein>
    <recommendedName>
        <fullName evidence="3">DNA mismatch repair protein HSM3</fullName>
    </recommendedName>
</protein>
<organism evidence="11 12">
    <name type="scientific">Wickerhamomyces mucosus</name>
    <dbReference type="NCBI Taxonomy" id="1378264"/>
    <lineage>
        <taxon>Eukaryota</taxon>
        <taxon>Fungi</taxon>
        <taxon>Dikarya</taxon>
        <taxon>Ascomycota</taxon>
        <taxon>Saccharomycotina</taxon>
        <taxon>Saccharomycetes</taxon>
        <taxon>Phaffomycetales</taxon>
        <taxon>Wickerhamomycetaceae</taxon>
        <taxon>Wickerhamomyces</taxon>
    </lineage>
</organism>
<evidence type="ECO:0000313" key="11">
    <source>
        <dbReference type="EMBL" id="KAH3672258.1"/>
    </source>
</evidence>
<evidence type="ECO:0000259" key="9">
    <source>
        <dbReference type="Pfam" id="PF18794"/>
    </source>
</evidence>
<dbReference type="Proteomes" id="UP000769528">
    <property type="component" value="Unassembled WGS sequence"/>
</dbReference>
<evidence type="ECO:0000259" key="10">
    <source>
        <dbReference type="Pfam" id="PF18795"/>
    </source>
</evidence>
<reference evidence="11" key="2">
    <citation type="submission" date="2021-01" db="EMBL/GenBank/DDBJ databases">
        <authorList>
            <person name="Schikora-Tamarit M.A."/>
        </authorList>
    </citation>
    <scope>NUCLEOTIDE SEQUENCE</scope>
    <source>
        <strain evidence="11">CBS6341</strain>
    </source>
</reference>
<evidence type="ECO:0000256" key="5">
    <source>
        <dbReference type="ARBA" id="ARBA00022763"/>
    </source>
</evidence>
<evidence type="ECO:0000256" key="2">
    <source>
        <dbReference type="ARBA" id="ARBA00006823"/>
    </source>
</evidence>
<keyword evidence="5" id="KW-0227">DNA damage</keyword>
<dbReference type="Gene3D" id="1.25.10.50">
    <property type="match status" value="1"/>
</dbReference>
<accession>A0A9P8TAB7</accession>
<dbReference type="Gene3D" id="1.25.40.580">
    <property type="match status" value="1"/>
</dbReference>
<keyword evidence="12" id="KW-1185">Reference proteome</keyword>
<evidence type="ECO:0000256" key="8">
    <source>
        <dbReference type="ARBA" id="ARBA00024671"/>
    </source>
</evidence>
<dbReference type="InterPro" id="IPR041335">
    <property type="entry name" value="HSM3_N"/>
</dbReference>
<sequence length="467" mass="53134">MSAIELLERVQLHLENIEQKKVKLLDNDLLDKAISRVSIDRLALEKPEGKQALMAVLLVIVNLLKDSELEIEFYKIIELVDELLYNLTYEEVVSIVKYDTLLQALKSESANLQLLAIKVSSTANPPDLVSNTEIIPRYIELLSISQTPVRVVNEIEKSLNILVKGELVRRRILSKSELDVIRGMTKGDVLIKSRALSIFTILLPFASQDEIYYNLSPLFPLFNFEDTDKDEVYLLTLIQFLTEITSMIDGSIEDRSWLLSNIGISLDSVTKAVKSGKFSFIHGSAVELFSKLSFVARSTFKELDKNFLDLGHSKDVLLLSSVNPEYLAEEHSALLKRLRISFNAVTIFRNLIENEKSFNIIKESIASKDLLSLPYLEFIAIVVKLTEYSYGSQYLLKHLPQVMNKLLSGDGISEPQCYKIRKITLENLRNLPDEVLDIWRGGVYQEYSLLVNGRRSIPQVTVFDRTL</sequence>
<dbReference type="OrthoDB" id="4074002at2759"/>
<evidence type="ECO:0000256" key="4">
    <source>
        <dbReference type="ARBA" id="ARBA00022490"/>
    </source>
</evidence>
<feature type="domain" description="DNA mismatch repair protein HSM3 C-terminal" evidence="9">
    <location>
        <begin position="299"/>
        <end position="458"/>
    </location>
</feature>
<dbReference type="Pfam" id="PF18794">
    <property type="entry name" value="HSM3_C"/>
    <property type="match status" value="1"/>
</dbReference>
<keyword evidence="7" id="KW-0234">DNA repair</keyword>
<keyword evidence="4" id="KW-0963">Cytoplasm</keyword>
<dbReference type="GO" id="GO:0006281">
    <property type="term" value="P:DNA repair"/>
    <property type="evidence" value="ECO:0007669"/>
    <property type="project" value="UniProtKB-KW"/>
</dbReference>
<dbReference type="EMBL" id="JAEUBF010001168">
    <property type="protein sequence ID" value="KAH3672258.1"/>
    <property type="molecule type" value="Genomic_DNA"/>
</dbReference>
<keyword evidence="6" id="KW-0143">Chaperone</keyword>
<evidence type="ECO:0000313" key="12">
    <source>
        <dbReference type="Proteomes" id="UP000769528"/>
    </source>
</evidence>
<proteinExistence type="inferred from homology"/>
<name>A0A9P8TAB7_9ASCO</name>
<evidence type="ECO:0000256" key="3">
    <source>
        <dbReference type="ARBA" id="ARBA00019167"/>
    </source>
</evidence>
<dbReference type="Pfam" id="PF18795">
    <property type="entry name" value="HSM3_N"/>
    <property type="match status" value="1"/>
</dbReference>
<dbReference type="AlphaFoldDB" id="A0A9P8TAB7"/>
<comment type="subcellular location">
    <subcellularLocation>
        <location evidence="1">Cytoplasm</location>
    </subcellularLocation>
</comment>
<comment type="similarity">
    <text evidence="2">Belongs to the proteasome subunit S5B/HSM3 family.</text>
</comment>
<comment type="function">
    <text evidence="8">Involved in DNA mismatch repair in slow-growing cells. Acts as a chaperone during the assembly of the 26S proteasome, specifically of the base subcomplex of the 19S regulatory complex (RC).</text>
</comment>
<evidence type="ECO:0000256" key="1">
    <source>
        <dbReference type="ARBA" id="ARBA00004496"/>
    </source>
</evidence>
<gene>
    <name evidence="11" type="ORF">WICMUC_004353</name>
</gene>
<dbReference type="InterPro" id="IPR040752">
    <property type="entry name" value="HSM3_C"/>
</dbReference>
<evidence type="ECO:0000256" key="7">
    <source>
        <dbReference type="ARBA" id="ARBA00023204"/>
    </source>
</evidence>
<reference evidence="11" key="1">
    <citation type="journal article" date="2021" name="Open Biol.">
        <title>Shared evolutionary footprints suggest mitochondrial oxidative damage underlies multiple complex I losses in fungi.</title>
        <authorList>
            <person name="Schikora-Tamarit M.A."/>
            <person name="Marcet-Houben M."/>
            <person name="Nosek J."/>
            <person name="Gabaldon T."/>
        </authorList>
    </citation>
    <scope>NUCLEOTIDE SEQUENCE</scope>
    <source>
        <strain evidence="11">CBS6341</strain>
    </source>
</reference>
<dbReference type="GO" id="GO:0005737">
    <property type="term" value="C:cytoplasm"/>
    <property type="evidence" value="ECO:0007669"/>
    <property type="project" value="UniProtKB-SubCell"/>
</dbReference>
<feature type="domain" description="DNA mismatch repair protein HSM3 N-terminal" evidence="10">
    <location>
        <begin position="13"/>
        <end position="244"/>
    </location>
</feature>
<comment type="caution">
    <text evidence="11">The sequence shown here is derived from an EMBL/GenBank/DDBJ whole genome shotgun (WGS) entry which is preliminary data.</text>
</comment>
<evidence type="ECO:0000256" key="6">
    <source>
        <dbReference type="ARBA" id="ARBA00023186"/>
    </source>
</evidence>